<dbReference type="AlphaFoldDB" id="A0A371HKQ4"/>
<feature type="non-terminal residue" evidence="1">
    <location>
        <position position="1"/>
    </location>
</feature>
<comment type="caution">
    <text evidence="1">The sequence shown here is derived from an EMBL/GenBank/DDBJ whole genome shotgun (WGS) entry which is preliminary data.</text>
</comment>
<dbReference type="Proteomes" id="UP000257109">
    <property type="component" value="Unassembled WGS sequence"/>
</dbReference>
<organism evidence="1 2">
    <name type="scientific">Mucuna pruriens</name>
    <name type="common">Velvet bean</name>
    <name type="synonym">Dolichos pruriens</name>
    <dbReference type="NCBI Taxonomy" id="157652"/>
    <lineage>
        <taxon>Eukaryota</taxon>
        <taxon>Viridiplantae</taxon>
        <taxon>Streptophyta</taxon>
        <taxon>Embryophyta</taxon>
        <taxon>Tracheophyta</taxon>
        <taxon>Spermatophyta</taxon>
        <taxon>Magnoliopsida</taxon>
        <taxon>eudicotyledons</taxon>
        <taxon>Gunneridae</taxon>
        <taxon>Pentapetalae</taxon>
        <taxon>rosids</taxon>
        <taxon>fabids</taxon>
        <taxon>Fabales</taxon>
        <taxon>Fabaceae</taxon>
        <taxon>Papilionoideae</taxon>
        <taxon>50 kb inversion clade</taxon>
        <taxon>NPAAA clade</taxon>
        <taxon>indigoferoid/millettioid clade</taxon>
        <taxon>Phaseoleae</taxon>
        <taxon>Mucuna</taxon>
    </lineage>
</organism>
<accession>A0A371HKQ4</accession>
<proteinExistence type="predicted"/>
<protein>
    <submittedName>
        <fullName evidence="1">Uncharacterized protein</fullName>
    </submittedName>
</protein>
<dbReference type="OrthoDB" id="1723222at2759"/>
<gene>
    <name evidence="1" type="ORF">CR513_13063</name>
</gene>
<evidence type="ECO:0000313" key="2">
    <source>
        <dbReference type="Proteomes" id="UP000257109"/>
    </source>
</evidence>
<name>A0A371HKQ4_MUCPR</name>
<sequence>MSPYRIVFSKAYHLLVEIEHRAYWAINPKNWTNSAWKPMRNLGSISRKSNSKERVPSQPESKLHSRWDGPFVITNIFPYGVVQLRDEHTNSTFQLFHEGPAPIAGDMETISLMEPSLPDDTY</sequence>
<evidence type="ECO:0000313" key="1">
    <source>
        <dbReference type="EMBL" id="RDY03368.1"/>
    </source>
</evidence>
<reference evidence="1" key="1">
    <citation type="submission" date="2018-05" db="EMBL/GenBank/DDBJ databases">
        <title>Draft genome of Mucuna pruriens seed.</title>
        <authorList>
            <person name="Nnadi N.E."/>
            <person name="Vos R."/>
            <person name="Hasami M.H."/>
            <person name="Devisetty U.K."/>
            <person name="Aguiy J.C."/>
        </authorList>
    </citation>
    <scope>NUCLEOTIDE SEQUENCE [LARGE SCALE GENOMIC DNA]</scope>
    <source>
        <strain evidence="1">JCA_2017</strain>
    </source>
</reference>
<dbReference type="EMBL" id="QJKJ01002319">
    <property type="protein sequence ID" value="RDY03368.1"/>
    <property type="molecule type" value="Genomic_DNA"/>
</dbReference>
<keyword evidence="2" id="KW-1185">Reference proteome</keyword>